<gene>
    <name evidence="1" type="ORF">CT0861_12678</name>
</gene>
<organism evidence="1 2">
    <name type="scientific">Colletotrichum tofieldiae</name>
    <dbReference type="NCBI Taxonomy" id="708197"/>
    <lineage>
        <taxon>Eukaryota</taxon>
        <taxon>Fungi</taxon>
        <taxon>Dikarya</taxon>
        <taxon>Ascomycota</taxon>
        <taxon>Pezizomycotina</taxon>
        <taxon>Sordariomycetes</taxon>
        <taxon>Hypocreomycetidae</taxon>
        <taxon>Glomerellales</taxon>
        <taxon>Glomerellaceae</taxon>
        <taxon>Colletotrichum</taxon>
        <taxon>Colletotrichum spaethianum species complex</taxon>
    </lineage>
</organism>
<proteinExistence type="predicted"/>
<keyword evidence="2" id="KW-1185">Reference proteome</keyword>
<sequence length="327" mass="35702">LTSRSPGSSASSGGVYTQLTLRMTSALMSMSTASNMAALPAFGNYHHVQLAEALNAALDQRLGRHLRSTPAHLSRVVYIPKHKDITTHLPLYDVTDNYAKAVKSEYIGSSKFKLNLAMMKRPNGDGTDAEVRYLVNLESGLGETIMTVERRVPAHDGEIVRTHLPREGHSDFLVASLDPTQLERLIVANSSSAPDTKMHAGATPVRHPWFTISHTSQDGAATIPSNLQWQVRPTELGPLRYTLVDTAIDDANGEPVIHAIYHHVGIGFCLPNDYSEGVLLLSENFNGEAEALAVATLLGLLRQVRAINQPPPRLRKKSLVKRVLGKI</sequence>
<dbReference type="Proteomes" id="UP000076552">
    <property type="component" value="Unassembled WGS sequence"/>
</dbReference>
<dbReference type="STRING" id="708197.A0A161VYL3"/>
<dbReference type="AlphaFoldDB" id="A0A161VYL3"/>
<evidence type="ECO:0000313" key="1">
    <source>
        <dbReference type="EMBL" id="KZL78675.1"/>
    </source>
</evidence>
<protein>
    <submittedName>
        <fullName evidence="1">Uncharacterized protein</fullName>
    </submittedName>
</protein>
<comment type="caution">
    <text evidence="1">The sequence shown here is derived from an EMBL/GenBank/DDBJ whole genome shotgun (WGS) entry which is preliminary data.</text>
</comment>
<reference evidence="1 2" key="1">
    <citation type="submission" date="2015-06" db="EMBL/GenBank/DDBJ databases">
        <title>Survival trade-offs in plant roots during colonization by closely related pathogenic and mutualistic fungi.</title>
        <authorList>
            <person name="Hacquard S."/>
            <person name="Kracher B."/>
            <person name="Hiruma K."/>
            <person name="Weinman A."/>
            <person name="Muench P."/>
            <person name="Garrido Oter R."/>
            <person name="Ver Loren van Themaat E."/>
            <person name="Dallerey J.-F."/>
            <person name="Damm U."/>
            <person name="Henrissat B."/>
            <person name="Lespinet O."/>
            <person name="Thon M."/>
            <person name="Kemen E."/>
            <person name="McHardy A.C."/>
            <person name="Schulze-Lefert P."/>
            <person name="O'Connell R.J."/>
        </authorList>
    </citation>
    <scope>NUCLEOTIDE SEQUENCE [LARGE SCALE GENOMIC DNA]</scope>
    <source>
        <strain evidence="1 2">0861</strain>
    </source>
</reference>
<feature type="non-terminal residue" evidence="1">
    <location>
        <position position="1"/>
    </location>
</feature>
<evidence type="ECO:0000313" key="2">
    <source>
        <dbReference type="Proteomes" id="UP000076552"/>
    </source>
</evidence>
<name>A0A161VYL3_9PEZI</name>
<dbReference type="EMBL" id="LFIV01000001">
    <property type="protein sequence ID" value="KZL78675.1"/>
    <property type="molecule type" value="Genomic_DNA"/>
</dbReference>
<accession>A0A161VYL3</accession>